<sequence>MLLMHVPIKVFEKPSPPGTQSDVPQFRVLTQSVVSFVNYGRRGSWQGASPGELKFVDVTRYVVHETEHAPWNEIQVLGRPEGFIIRLRVLLTKLEMAESAYNQFGDPIFRVGWQLILSVHKPSGISADLR</sequence>
<evidence type="ECO:0000313" key="2">
    <source>
        <dbReference type="Proteomes" id="UP000509448"/>
    </source>
</evidence>
<keyword evidence="2" id="KW-1185">Reference proteome</keyword>
<name>A0A4P2VGT3_9ARCH</name>
<dbReference type="AlphaFoldDB" id="A0A4P2VGT3"/>
<organism evidence="1 2">
    <name type="scientific">Conexivisphaera calida</name>
    <dbReference type="NCBI Taxonomy" id="1874277"/>
    <lineage>
        <taxon>Archaea</taxon>
        <taxon>Nitrososphaerota</taxon>
        <taxon>Conexivisphaeria</taxon>
        <taxon>Conexivisphaerales</taxon>
        <taxon>Conexivisphaeraceae</taxon>
        <taxon>Conexivisphaera</taxon>
    </lineage>
</organism>
<protein>
    <submittedName>
        <fullName evidence="1">Uncharacterized protein</fullName>
    </submittedName>
</protein>
<dbReference type="EMBL" id="AP018732">
    <property type="protein sequence ID" value="BBE42462.1"/>
    <property type="molecule type" value="Genomic_DNA"/>
</dbReference>
<accession>A0A4P2VGT3</accession>
<dbReference type="KEGG" id="ccai:NAS2_1073"/>
<evidence type="ECO:0000313" key="1">
    <source>
        <dbReference type="EMBL" id="BBE42462.1"/>
    </source>
</evidence>
<dbReference type="Proteomes" id="UP000509448">
    <property type="component" value="Chromosome"/>
</dbReference>
<proteinExistence type="predicted"/>
<gene>
    <name evidence="1" type="ORF">NAS2_1073</name>
</gene>
<reference evidence="1 2" key="1">
    <citation type="journal article" date="2019" name="ISME J.">
        <title>Isolation and characterization of a thermophilic sulfur- and iron-reducing thaumarchaeote from a terrestrial acidic hot spring.</title>
        <authorList>
            <person name="Kato S."/>
            <person name="Itoh T."/>
            <person name="Yuki M."/>
            <person name="Nagamori M."/>
            <person name="Ohnishi M."/>
            <person name="Uematsu K."/>
            <person name="Suzuki K."/>
            <person name="Takashina T."/>
            <person name="Ohkuma M."/>
        </authorList>
    </citation>
    <scope>NUCLEOTIDE SEQUENCE [LARGE SCALE GENOMIC DNA]</scope>
    <source>
        <strain evidence="1 2">NAS-02</strain>
    </source>
</reference>